<gene>
    <name evidence="1" type="ORF">EVAR_2556_1</name>
</gene>
<sequence>MDVTSHINIRINDNGCNWKVNWGPHHNGYVVLNSITNESGRPLVGGRPFNTHTGIFGGHDPTPLSPRLQVVAIVEGKARLLQERIDVCRTAERKRRRARLIEFP</sequence>
<protein>
    <submittedName>
        <fullName evidence="1">Uncharacterized protein</fullName>
    </submittedName>
</protein>
<dbReference type="EMBL" id="BGZK01000009">
    <property type="protein sequence ID" value="GBP03067.1"/>
    <property type="molecule type" value="Genomic_DNA"/>
</dbReference>
<evidence type="ECO:0000313" key="2">
    <source>
        <dbReference type="Proteomes" id="UP000299102"/>
    </source>
</evidence>
<reference evidence="1 2" key="1">
    <citation type="journal article" date="2019" name="Commun. Biol.">
        <title>The bagworm genome reveals a unique fibroin gene that provides high tensile strength.</title>
        <authorList>
            <person name="Kono N."/>
            <person name="Nakamura H."/>
            <person name="Ohtoshi R."/>
            <person name="Tomita M."/>
            <person name="Numata K."/>
            <person name="Arakawa K."/>
        </authorList>
    </citation>
    <scope>NUCLEOTIDE SEQUENCE [LARGE SCALE GENOMIC DNA]</scope>
</reference>
<name>A0A4C1SP17_EUMVA</name>
<dbReference type="AlphaFoldDB" id="A0A4C1SP17"/>
<organism evidence="1 2">
    <name type="scientific">Eumeta variegata</name>
    <name type="common">Bagworm moth</name>
    <name type="synonym">Eumeta japonica</name>
    <dbReference type="NCBI Taxonomy" id="151549"/>
    <lineage>
        <taxon>Eukaryota</taxon>
        <taxon>Metazoa</taxon>
        <taxon>Ecdysozoa</taxon>
        <taxon>Arthropoda</taxon>
        <taxon>Hexapoda</taxon>
        <taxon>Insecta</taxon>
        <taxon>Pterygota</taxon>
        <taxon>Neoptera</taxon>
        <taxon>Endopterygota</taxon>
        <taxon>Lepidoptera</taxon>
        <taxon>Glossata</taxon>
        <taxon>Ditrysia</taxon>
        <taxon>Tineoidea</taxon>
        <taxon>Psychidae</taxon>
        <taxon>Oiketicinae</taxon>
        <taxon>Eumeta</taxon>
    </lineage>
</organism>
<proteinExistence type="predicted"/>
<dbReference type="Proteomes" id="UP000299102">
    <property type="component" value="Unassembled WGS sequence"/>
</dbReference>
<evidence type="ECO:0000313" key="1">
    <source>
        <dbReference type="EMBL" id="GBP03067.1"/>
    </source>
</evidence>
<keyword evidence="2" id="KW-1185">Reference proteome</keyword>
<accession>A0A4C1SP17</accession>
<comment type="caution">
    <text evidence="1">The sequence shown here is derived from an EMBL/GenBank/DDBJ whole genome shotgun (WGS) entry which is preliminary data.</text>
</comment>